<evidence type="ECO:0000313" key="7">
    <source>
        <dbReference type="Proteomes" id="UP000324632"/>
    </source>
</evidence>
<evidence type="ECO:0000259" key="5">
    <source>
        <dbReference type="Pfam" id="PF04548"/>
    </source>
</evidence>
<dbReference type="PANTHER" id="PTHR10903:SF170">
    <property type="entry name" value="GTPASE IMAP FAMILY MEMBER 7"/>
    <property type="match status" value="1"/>
</dbReference>
<sequence length="215" mass="24570">MEWIPPKMSGETAPGMVSGSELRLVLLGSAESEKSAAGNIILNTKKNQTETSAVTQQRPHAFLLVIPVNQSTGAERDMLEKMEEMFGERWFGTTLILFTVTDEEQEKNIEDFVQSGNQEVQRRVKKCGNRFHCLNIHQSEDGSQVSELLEKIEKMMEGNIERSYRSEIYLEVESQIRAMERNIIRDGEESKEREKRSEGSNRKSARVIEEDRGND</sequence>
<dbReference type="InterPro" id="IPR045058">
    <property type="entry name" value="GIMA/IAN/Toc"/>
</dbReference>
<reference evidence="6 7" key="1">
    <citation type="journal article" date="2019" name="Mol. Ecol. Resour.">
        <title>Chromosome-level genome assembly of Triplophysa tibetana, a fish adapted to the harsh high-altitude environment of the Tibetan Plateau.</title>
        <authorList>
            <person name="Yang X."/>
            <person name="Liu H."/>
            <person name="Ma Z."/>
            <person name="Zou Y."/>
            <person name="Zou M."/>
            <person name="Mao Y."/>
            <person name="Li X."/>
            <person name="Wang H."/>
            <person name="Chen T."/>
            <person name="Wang W."/>
            <person name="Yang R."/>
        </authorList>
    </citation>
    <scope>NUCLEOTIDE SEQUENCE [LARGE SCALE GENOMIC DNA]</scope>
    <source>
        <strain evidence="6">TTIB1903HZAU</strain>
        <tissue evidence="6">Muscle</tissue>
    </source>
</reference>
<comment type="similarity">
    <text evidence="1">Belongs to the TRAFAC class TrmE-Era-EngA-EngB-Septin-like GTPase superfamily. AIG1/Toc34/Toc159-like paraseptin GTPase family. IAN subfamily.</text>
</comment>
<feature type="domain" description="AIG1-type G" evidence="5">
    <location>
        <begin position="49"/>
        <end position="179"/>
    </location>
</feature>
<organism evidence="6 7">
    <name type="scientific">Triplophysa tibetana</name>
    <dbReference type="NCBI Taxonomy" id="1572043"/>
    <lineage>
        <taxon>Eukaryota</taxon>
        <taxon>Metazoa</taxon>
        <taxon>Chordata</taxon>
        <taxon>Craniata</taxon>
        <taxon>Vertebrata</taxon>
        <taxon>Euteleostomi</taxon>
        <taxon>Actinopterygii</taxon>
        <taxon>Neopterygii</taxon>
        <taxon>Teleostei</taxon>
        <taxon>Ostariophysi</taxon>
        <taxon>Cypriniformes</taxon>
        <taxon>Nemacheilidae</taxon>
        <taxon>Triplophysa</taxon>
    </lineage>
</organism>
<name>A0A5A9P683_9TELE</name>
<dbReference type="Gene3D" id="3.40.50.300">
    <property type="entry name" value="P-loop containing nucleotide triphosphate hydrolases"/>
    <property type="match status" value="1"/>
</dbReference>
<gene>
    <name evidence="6" type="ORF">E1301_Tti008906</name>
</gene>
<dbReference type="Pfam" id="PF04548">
    <property type="entry name" value="AIG1"/>
    <property type="match status" value="1"/>
</dbReference>
<evidence type="ECO:0000256" key="4">
    <source>
        <dbReference type="SAM" id="MobiDB-lite"/>
    </source>
</evidence>
<dbReference type="Proteomes" id="UP000324632">
    <property type="component" value="Chromosome 9"/>
</dbReference>
<dbReference type="InterPro" id="IPR006703">
    <property type="entry name" value="G_AIG1"/>
</dbReference>
<keyword evidence="7" id="KW-1185">Reference proteome</keyword>
<keyword evidence="2" id="KW-0547">Nucleotide-binding</keyword>
<evidence type="ECO:0000313" key="6">
    <source>
        <dbReference type="EMBL" id="KAA0716701.1"/>
    </source>
</evidence>
<keyword evidence="3" id="KW-0342">GTP-binding</keyword>
<feature type="region of interest" description="Disordered" evidence="4">
    <location>
        <begin position="181"/>
        <end position="215"/>
    </location>
</feature>
<evidence type="ECO:0000256" key="2">
    <source>
        <dbReference type="ARBA" id="ARBA00022741"/>
    </source>
</evidence>
<evidence type="ECO:0000256" key="1">
    <source>
        <dbReference type="ARBA" id="ARBA00008535"/>
    </source>
</evidence>
<dbReference type="InterPro" id="IPR027417">
    <property type="entry name" value="P-loop_NTPase"/>
</dbReference>
<proteinExistence type="inferred from homology"/>
<dbReference type="GO" id="GO:0005525">
    <property type="term" value="F:GTP binding"/>
    <property type="evidence" value="ECO:0007669"/>
    <property type="project" value="UniProtKB-KW"/>
</dbReference>
<evidence type="ECO:0000256" key="3">
    <source>
        <dbReference type="ARBA" id="ARBA00023134"/>
    </source>
</evidence>
<dbReference type="EMBL" id="SOYY01000009">
    <property type="protein sequence ID" value="KAA0716701.1"/>
    <property type="molecule type" value="Genomic_DNA"/>
</dbReference>
<dbReference type="PANTHER" id="PTHR10903">
    <property type="entry name" value="GTPASE, IMAP FAMILY MEMBER-RELATED"/>
    <property type="match status" value="1"/>
</dbReference>
<accession>A0A5A9P683</accession>
<comment type="caution">
    <text evidence="6">The sequence shown here is derived from an EMBL/GenBank/DDBJ whole genome shotgun (WGS) entry which is preliminary data.</text>
</comment>
<dbReference type="AlphaFoldDB" id="A0A5A9P683"/>
<protein>
    <submittedName>
        <fullName evidence="6">GTPase IMAP family member 7</fullName>
    </submittedName>
</protein>